<proteinExistence type="predicted"/>
<evidence type="ECO:0000259" key="1">
    <source>
        <dbReference type="SMART" id="SM00989"/>
    </source>
</evidence>
<dbReference type="EMBL" id="LWBR01000048">
    <property type="protein sequence ID" value="KZN95492.1"/>
    <property type="molecule type" value="Genomic_DNA"/>
</dbReference>
<organism evidence="2 3">
    <name type="scientific">Aeribacillus pallidus</name>
    <dbReference type="NCBI Taxonomy" id="33936"/>
    <lineage>
        <taxon>Bacteria</taxon>
        <taxon>Bacillati</taxon>
        <taxon>Bacillota</taxon>
        <taxon>Bacilli</taxon>
        <taxon>Bacillales</taxon>
        <taxon>Bacillaceae</taxon>
        <taxon>Aeribacillus</taxon>
    </lineage>
</organism>
<dbReference type="InterPro" id="IPR004096">
    <property type="entry name" value="V4R"/>
</dbReference>
<gene>
    <name evidence="2" type="ORF">AZI98_13710</name>
</gene>
<sequence length="182" mass="20618">MGKVLDSNEMMKFLPESGQILNTLRNHLISALGLDRAKGFLLRYGWDCGNNFSNHLRMKDAYHTLTLKELFIACSHMHGITADLGISVKELYIDPVTKDYYSEGYWKHSQEAEHHIATFGLSSDPVCFTLIGFAGGYVSNHLGRKVIFKEVECERKGDPHCHWIAKPVLGLGRRNRKRAALL</sequence>
<dbReference type="Gene3D" id="3.30.1380.20">
    <property type="entry name" value="Trafficking protein particle complex subunit 3"/>
    <property type="match status" value="1"/>
</dbReference>
<dbReference type="RefSeq" id="WP_063388837.1">
    <property type="nucleotide sequence ID" value="NZ_LWBR01000048.1"/>
</dbReference>
<dbReference type="Pfam" id="PF02830">
    <property type="entry name" value="V4R"/>
    <property type="match status" value="1"/>
</dbReference>
<keyword evidence="3" id="KW-1185">Reference proteome</keyword>
<dbReference type="STRING" id="33936.AZI98_13710"/>
<reference evidence="2 3" key="1">
    <citation type="submission" date="2016-04" db="EMBL/GenBank/DDBJ databases">
        <title>Draft genome sequence of Aeribacillus pallidus 8m3 from petroleum reservoir.</title>
        <authorList>
            <person name="Poltaraus A.B."/>
            <person name="Nazina T.N."/>
            <person name="Tourova T.P."/>
            <person name="Malakho S.M."/>
            <person name="Korshunova A.V."/>
            <person name="Sokolova D.S."/>
        </authorList>
    </citation>
    <scope>NUCLEOTIDE SEQUENCE [LARGE SCALE GENOMIC DNA]</scope>
    <source>
        <strain evidence="2 3">8m3</strain>
    </source>
</reference>
<dbReference type="SMART" id="SM00989">
    <property type="entry name" value="V4R"/>
    <property type="match status" value="1"/>
</dbReference>
<dbReference type="Proteomes" id="UP000076476">
    <property type="component" value="Unassembled WGS sequence"/>
</dbReference>
<evidence type="ECO:0000313" key="2">
    <source>
        <dbReference type="EMBL" id="KZN95492.1"/>
    </source>
</evidence>
<accession>A0A161Y1J2</accession>
<name>A0A161Y1J2_9BACI</name>
<protein>
    <recommendedName>
        <fullName evidence="1">4-vinyl reductase 4VR domain-containing protein</fullName>
    </recommendedName>
</protein>
<feature type="domain" description="4-vinyl reductase 4VR" evidence="1">
    <location>
        <begin position="105"/>
        <end position="167"/>
    </location>
</feature>
<dbReference type="InterPro" id="IPR010523">
    <property type="entry name" value="XylR_N"/>
</dbReference>
<evidence type="ECO:0000313" key="3">
    <source>
        <dbReference type="Proteomes" id="UP000076476"/>
    </source>
</evidence>
<dbReference type="InterPro" id="IPR024096">
    <property type="entry name" value="NO_sig/Golgi_transp_ligand-bd"/>
</dbReference>
<dbReference type="AlphaFoldDB" id="A0A161Y1J2"/>
<dbReference type="SUPFAM" id="SSF111126">
    <property type="entry name" value="Ligand-binding domain in the NO signalling and Golgi transport"/>
    <property type="match status" value="1"/>
</dbReference>
<comment type="caution">
    <text evidence="2">The sequence shown here is derived from an EMBL/GenBank/DDBJ whole genome shotgun (WGS) entry which is preliminary data.</text>
</comment>
<dbReference type="Pfam" id="PF06505">
    <property type="entry name" value="XylR_N"/>
    <property type="match status" value="1"/>
</dbReference>
<dbReference type="OrthoDB" id="154713at2"/>